<accession>A0A0F9C1T4</accession>
<dbReference type="AlphaFoldDB" id="A0A0F9C1T4"/>
<reference evidence="1" key="1">
    <citation type="journal article" date="2015" name="Nature">
        <title>Complex archaea that bridge the gap between prokaryotes and eukaryotes.</title>
        <authorList>
            <person name="Spang A."/>
            <person name="Saw J.H."/>
            <person name="Jorgensen S.L."/>
            <person name="Zaremba-Niedzwiedzka K."/>
            <person name="Martijn J."/>
            <person name="Lind A.E."/>
            <person name="van Eijk R."/>
            <person name="Schleper C."/>
            <person name="Guy L."/>
            <person name="Ettema T.J."/>
        </authorList>
    </citation>
    <scope>NUCLEOTIDE SEQUENCE</scope>
</reference>
<name>A0A0F9C1T4_9ZZZZ</name>
<dbReference type="EMBL" id="LAZR01049014">
    <property type="protein sequence ID" value="KKK90626.1"/>
    <property type="molecule type" value="Genomic_DNA"/>
</dbReference>
<sequence length="137" mass="16131">MEKIDVNELCKCPLGTETDKRDPLYPNLCFYCSNISPKFKDLKRPLHEVNHQMTCTELLSLSDNGFTCTKDDMPMPYSAVMLYNKYTGFEIGLWTEEYWRVRSVRLEGKEGNSPEYEEDILPKNYVVAWKELPYINR</sequence>
<proteinExistence type="predicted"/>
<comment type="caution">
    <text evidence="1">The sequence shown here is derived from an EMBL/GenBank/DDBJ whole genome shotgun (WGS) entry which is preliminary data.</text>
</comment>
<protein>
    <submittedName>
        <fullName evidence="1">Uncharacterized protein</fullName>
    </submittedName>
</protein>
<evidence type="ECO:0000313" key="1">
    <source>
        <dbReference type="EMBL" id="KKK90626.1"/>
    </source>
</evidence>
<gene>
    <name evidence="1" type="ORF">LCGC14_2721120</name>
</gene>
<organism evidence="1">
    <name type="scientific">marine sediment metagenome</name>
    <dbReference type="NCBI Taxonomy" id="412755"/>
    <lineage>
        <taxon>unclassified sequences</taxon>
        <taxon>metagenomes</taxon>
        <taxon>ecological metagenomes</taxon>
    </lineage>
</organism>